<dbReference type="Pfam" id="PF02133">
    <property type="entry name" value="Transp_cyt_pur"/>
    <property type="match status" value="1"/>
</dbReference>
<evidence type="ECO:0000256" key="4">
    <source>
        <dbReference type="ARBA" id="ARBA00022989"/>
    </source>
</evidence>
<evidence type="ECO:0000256" key="1">
    <source>
        <dbReference type="ARBA" id="ARBA00004141"/>
    </source>
</evidence>
<dbReference type="OrthoDB" id="2018619at2759"/>
<evidence type="ECO:0000256" key="3">
    <source>
        <dbReference type="ARBA" id="ARBA00022692"/>
    </source>
</evidence>
<evidence type="ECO:0000313" key="8">
    <source>
        <dbReference type="Proteomes" id="UP000293360"/>
    </source>
</evidence>
<dbReference type="PANTHER" id="PTHR30618">
    <property type="entry name" value="NCS1 FAMILY PURINE/PYRIMIDINE TRANSPORTER"/>
    <property type="match status" value="1"/>
</dbReference>
<dbReference type="GO" id="GO:0015205">
    <property type="term" value="F:nucleobase transmembrane transporter activity"/>
    <property type="evidence" value="ECO:0007669"/>
    <property type="project" value="TreeGrafter"/>
</dbReference>
<feature type="transmembrane region" description="Helical" evidence="6">
    <location>
        <begin position="129"/>
        <end position="154"/>
    </location>
</feature>
<proteinExistence type="inferred from homology"/>
<organism evidence="7 8">
    <name type="scientific">Monosporascus ibericus</name>
    <dbReference type="NCBI Taxonomy" id="155417"/>
    <lineage>
        <taxon>Eukaryota</taxon>
        <taxon>Fungi</taxon>
        <taxon>Dikarya</taxon>
        <taxon>Ascomycota</taxon>
        <taxon>Pezizomycotina</taxon>
        <taxon>Sordariomycetes</taxon>
        <taxon>Xylariomycetidae</taxon>
        <taxon>Xylariales</taxon>
        <taxon>Xylariales incertae sedis</taxon>
        <taxon>Monosporascus</taxon>
    </lineage>
</organism>
<dbReference type="EMBL" id="QJNU01000365">
    <property type="protein sequence ID" value="RYP01243.1"/>
    <property type="molecule type" value="Genomic_DNA"/>
</dbReference>
<dbReference type="InterPro" id="IPR001248">
    <property type="entry name" value="Pur-cyt_permease"/>
</dbReference>
<evidence type="ECO:0000256" key="5">
    <source>
        <dbReference type="ARBA" id="ARBA00023136"/>
    </source>
</evidence>
<dbReference type="AlphaFoldDB" id="A0A4Q4T586"/>
<reference evidence="7 8" key="1">
    <citation type="submission" date="2018-06" db="EMBL/GenBank/DDBJ databases">
        <title>Complete Genomes of Monosporascus.</title>
        <authorList>
            <person name="Robinson A.J."/>
            <person name="Natvig D.O."/>
        </authorList>
    </citation>
    <scope>NUCLEOTIDE SEQUENCE [LARGE SCALE GENOMIC DNA]</scope>
    <source>
        <strain evidence="7 8">CBS 110550</strain>
    </source>
</reference>
<comment type="subcellular location">
    <subcellularLocation>
        <location evidence="1">Membrane</location>
        <topology evidence="1">Multi-pass membrane protein</topology>
    </subcellularLocation>
</comment>
<sequence>MGTTIAVYKMAGSSGDIRNQQPVLSGWQRSWLVVSTLTAQRTNWLIVWTHISELSRCVKNPRGAYYQTVFFPFVVAQLQERFAQYHSAHKGFANLLSKYVNIRRAAMLYAIVGGWVTVPRKIVTSATSLLNLMTSLGIFVAPVIAISIGDYWVVKQICVQVSALYGPQGRCYYTAECNWTAAMAMLVRIGPTMPRLAKDVIDPLILLRGDSP</sequence>
<gene>
    <name evidence="7" type="ORF">DL764_006246</name>
</gene>
<comment type="caution">
    <text evidence="7">The sequence shown here is derived from an EMBL/GenBank/DDBJ whole genome shotgun (WGS) entry which is preliminary data.</text>
</comment>
<name>A0A4Q4T586_9PEZI</name>
<dbReference type="PANTHER" id="PTHR30618:SF0">
    <property type="entry name" value="PURINE-URACIL PERMEASE NCS1"/>
    <property type="match status" value="1"/>
</dbReference>
<evidence type="ECO:0000256" key="2">
    <source>
        <dbReference type="ARBA" id="ARBA00008974"/>
    </source>
</evidence>
<evidence type="ECO:0000256" key="6">
    <source>
        <dbReference type="SAM" id="Phobius"/>
    </source>
</evidence>
<dbReference type="GO" id="GO:0005886">
    <property type="term" value="C:plasma membrane"/>
    <property type="evidence" value="ECO:0007669"/>
    <property type="project" value="TreeGrafter"/>
</dbReference>
<dbReference type="Gene3D" id="1.10.4160.10">
    <property type="entry name" value="Hydantoin permease"/>
    <property type="match status" value="1"/>
</dbReference>
<comment type="similarity">
    <text evidence="2">Belongs to the purine-cytosine permease (2.A.39) family.</text>
</comment>
<dbReference type="InterPro" id="IPR045225">
    <property type="entry name" value="Uracil/uridine/allantoin_perm"/>
</dbReference>
<accession>A0A4Q4T586</accession>
<protein>
    <submittedName>
        <fullName evidence="7">Uncharacterized protein</fullName>
    </submittedName>
</protein>
<evidence type="ECO:0000313" key="7">
    <source>
        <dbReference type="EMBL" id="RYP01243.1"/>
    </source>
</evidence>
<keyword evidence="5 6" id="KW-0472">Membrane</keyword>
<keyword evidence="4 6" id="KW-1133">Transmembrane helix</keyword>
<dbReference type="Proteomes" id="UP000293360">
    <property type="component" value="Unassembled WGS sequence"/>
</dbReference>
<keyword evidence="8" id="KW-1185">Reference proteome</keyword>
<keyword evidence="3 6" id="KW-0812">Transmembrane</keyword>